<dbReference type="AlphaFoldDB" id="D1BJL4"/>
<dbReference type="KEGG" id="ske:Sked_03010"/>
<dbReference type="Pfam" id="PF13432">
    <property type="entry name" value="TPR_16"/>
    <property type="match status" value="2"/>
</dbReference>
<dbReference type="EMBL" id="CP001819">
    <property type="protein sequence ID" value="ACZ20270.1"/>
    <property type="molecule type" value="Genomic_DNA"/>
</dbReference>
<dbReference type="eggNOG" id="COG0457">
    <property type="taxonomic scope" value="Bacteria"/>
</dbReference>
<sequence>MSHERYDDVDEEVAFAVDGLLEGDVDALHDLGNALRRAGHHAAAATVFHEAQRRGVTDSLLNLGIAKMDLGEDDAAAVWFERSAEAGDVKGAFMAAQLAADTGDLARAESFYRRATVLPETAVRLAKVLRGLGRDEEARALVYETRFDSPESAVECVLRGLVVGDEGIALLESFVETDPLPVSVTLADLYEERGDVARARATLEDATLLGDENAQANLGILLLDLGEPDEARRFLTLSCESGDELACRVLAERGWHRAHPEQAEPPARGVRGIITGRAWRRPRRRPRQPPA</sequence>
<dbReference type="SUPFAM" id="SSF81901">
    <property type="entry name" value="HCP-like"/>
    <property type="match status" value="1"/>
</dbReference>
<keyword evidence="3" id="KW-1185">Reference proteome</keyword>
<name>D1BJL4_SANKS</name>
<reference evidence="2 3" key="1">
    <citation type="journal article" date="2009" name="Stand. Genomic Sci.">
        <title>Complete genome sequence of Sanguibacter keddieii type strain (ST-74).</title>
        <authorList>
            <person name="Ivanova N."/>
            <person name="Sikorski J."/>
            <person name="Sims D."/>
            <person name="Brettin T."/>
            <person name="Detter J.C."/>
            <person name="Han C."/>
            <person name="Lapidus A."/>
            <person name="Copeland A."/>
            <person name="Glavina Del Rio T."/>
            <person name="Nolan M."/>
            <person name="Chen F."/>
            <person name="Lucas S."/>
            <person name="Tice H."/>
            <person name="Cheng J.F."/>
            <person name="Bruce D."/>
            <person name="Goodwin L."/>
            <person name="Pitluck S."/>
            <person name="Pati A."/>
            <person name="Mavromatis K."/>
            <person name="Chen A."/>
            <person name="Palaniappan K."/>
            <person name="D'haeseleer P."/>
            <person name="Chain P."/>
            <person name="Bristow J."/>
            <person name="Eisen J.A."/>
            <person name="Markowitz V."/>
            <person name="Hugenholtz P."/>
            <person name="Goker M."/>
            <person name="Pukall R."/>
            <person name="Klenk H.P."/>
            <person name="Kyrpides N.C."/>
        </authorList>
    </citation>
    <scope>NUCLEOTIDE SEQUENCE [LARGE SCALE GENOMIC DNA]</scope>
    <source>
        <strain evidence="3">ATCC 51767 / DSM 10542 / NCFB 3025 / ST-74</strain>
    </source>
</reference>
<dbReference type="RefSeq" id="WP_012865339.1">
    <property type="nucleotide sequence ID" value="NC_013521.1"/>
</dbReference>
<dbReference type="Gene3D" id="1.25.40.10">
    <property type="entry name" value="Tetratricopeptide repeat domain"/>
    <property type="match status" value="2"/>
</dbReference>
<dbReference type="Proteomes" id="UP000000322">
    <property type="component" value="Chromosome"/>
</dbReference>
<proteinExistence type="predicted"/>
<dbReference type="HOGENOM" id="CLU_956112_0_0_11"/>
<protein>
    <submittedName>
        <fullName evidence="2">Sel1 repeat protein</fullName>
    </submittedName>
</protein>
<feature type="region of interest" description="Disordered" evidence="1">
    <location>
        <begin position="259"/>
        <end position="291"/>
    </location>
</feature>
<evidence type="ECO:0000313" key="2">
    <source>
        <dbReference type="EMBL" id="ACZ20270.1"/>
    </source>
</evidence>
<gene>
    <name evidence="2" type="ordered locus">Sked_03010</name>
</gene>
<dbReference type="OrthoDB" id="5143216at2"/>
<feature type="compositionally biased region" description="Basic residues" evidence="1">
    <location>
        <begin position="278"/>
        <end position="291"/>
    </location>
</feature>
<evidence type="ECO:0000313" key="3">
    <source>
        <dbReference type="Proteomes" id="UP000000322"/>
    </source>
</evidence>
<dbReference type="STRING" id="446469.Sked_03010"/>
<accession>D1BJL4</accession>
<evidence type="ECO:0000256" key="1">
    <source>
        <dbReference type="SAM" id="MobiDB-lite"/>
    </source>
</evidence>
<dbReference type="InterPro" id="IPR011990">
    <property type="entry name" value="TPR-like_helical_dom_sf"/>
</dbReference>
<organism evidence="2 3">
    <name type="scientific">Sanguibacter keddieii (strain ATCC 51767 / DSM 10542 / NCFB 3025 / ST-74)</name>
    <dbReference type="NCBI Taxonomy" id="446469"/>
    <lineage>
        <taxon>Bacteria</taxon>
        <taxon>Bacillati</taxon>
        <taxon>Actinomycetota</taxon>
        <taxon>Actinomycetes</taxon>
        <taxon>Micrococcales</taxon>
        <taxon>Sanguibacteraceae</taxon>
        <taxon>Sanguibacter</taxon>
    </lineage>
</organism>